<dbReference type="CDD" id="cd06558">
    <property type="entry name" value="crotonase-like"/>
    <property type="match status" value="1"/>
</dbReference>
<dbReference type="RefSeq" id="WP_192762008.1">
    <property type="nucleotide sequence ID" value="NZ_JADBDZ010000001.1"/>
</dbReference>
<dbReference type="InterPro" id="IPR001753">
    <property type="entry name" value="Enoyl-CoA_hydra/iso"/>
</dbReference>
<dbReference type="SUPFAM" id="SSF52096">
    <property type="entry name" value="ClpP/crotonase"/>
    <property type="match status" value="1"/>
</dbReference>
<accession>A0ABR9JZ80</accession>
<keyword evidence="3" id="KW-0456">Lyase</keyword>
<evidence type="ECO:0000313" key="3">
    <source>
        <dbReference type="EMBL" id="MBE1535887.1"/>
    </source>
</evidence>
<dbReference type="GO" id="GO:0004300">
    <property type="term" value="F:enoyl-CoA hydratase activity"/>
    <property type="evidence" value="ECO:0007669"/>
    <property type="project" value="UniProtKB-EC"/>
</dbReference>
<dbReference type="InterPro" id="IPR029045">
    <property type="entry name" value="ClpP/crotonase-like_dom_sf"/>
</dbReference>
<dbReference type="PANTHER" id="PTHR43802:SF1">
    <property type="entry name" value="IP11341P-RELATED"/>
    <property type="match status" value="1"/>
</dbReference>
<dbReference type="EC" id="4.2.1.17" evidence="3"/>
<evidence type="ECO:0000256" key="2">
    <source>
        <dbReference type="SAM" id="MobiDB-lite"/>
    </source>
</evidence>
<feature type="region of interest" description="Disordered" evidence="2">
    <location>
        <begin position="252"/>
        <end position="275"/>
    </location>
</feature>
<reference evidence="3 4" key="1">
    <citation type="submission" date="2020-10" db="EMBL/GenBank/DDBJ databases">
        <title>Sequencing the genomes of 1000 actinobacteria strains.</title>
        <authorList>
            <person name="Klenk H.-P."/>
        </authorList>
    </citation>
    <scope>NUCLEOTIDE SEQUENCE [LARGE SCALE GENOMIC DNA]</scope>
    <source>
        <strain evidence="3 4">DSM 46744</strain>
    </source>
</reference>
<gene>
    <name evidence="3" type="ORF">H4W34_005720</name>
</gene>
<keyword evidence="4" id="KW-1185">Reference proteome</keyword>
<name>A0ABR9JZ80_9ACTN</name>
<dbReference type="Pfam" id="PF00378">
    <property type="entry name" value="ECH_1"/>
    <property type="match status" value="1"/>
</dbReference>
<sequence>MNDEAVITHTGDGIATITLNRPAARNAITVDMLRRVRAAMTAADADPEVGAVVLTGADPAFCAGLDLKELGGSGPRIKLSGAEPGGDGPGGDAHCPWRPIGKPIVGAVNGPAVTGGLEFALHCDILLASERAVFADTHARVGVMPGWGLSVLLPRAVGRGMARRMSLTGEFVDARTALRCGLVTEVTAHDRLPGRAREVAAAIAGNDREAVTTLLASYRAIELEETAGGLAREAATTREWAAAGVDRAAGASRRREEVVRANRRGLDTNAGENRA</sequence>
<dbReference type="Gene3D" id="3.90.226.10">
    <property type="entry name" value="2-enoyl-CoA Hydratase, Chain A, domain 1"/>
    <property type="match status" value="1"/>
</dbReference>
<evidence type="ECO:0000313" key="4">
    <source>
        <dbReference type="Proteomes" id="UP000627838"/>
    </source>
</evidence>
<dbReference type="Proteomes" id="UP000627838">
    <property type="component" value="Unassembled WGS sequence"/>
</dbReference>
<protein>
    <submittedName>
        <fullName evidence="3">Enoyl-CoA hydratase</fullName>
        <ecNumber evidence="3">4.2.1.17</ecNumber>
    </submittedName>
</protein>
<organism evidence="3 4">
    <name type="scientific">Actinomadura algeriensis</name>
    <dbReference type="NCBI Taxonomy" id="1679523"/>
    <lineage>
        <taxon>Bacteria</taxon>
        <taxon>Bacillati</taxon>
        <taxon>Actinomycetota</taxon>
        <taxon>Actinomycetes</taxon>
        <taxon>Streptosporangiales</taxon>
        <taxon>Thermomonosporaceae</taxon>
        <taxon>Actinomadura</taxon>
    </lineage>
</organism>
<feature type="compositionally biased region" description="Basic and acidic residues" evidence="2">
    <location>
        <begin position="253"/>
        <end position="266"/>
    </location>
</feature>
<dbReference type="EMBL" id="JADBDZ010000001">
    <property type="protein sequence ID" value="MBE1535887.1"/>
    <property type="molecule type" value="Genomic_DNA"/>
</dbReference>
<evidence type="ECO:0000256" key="1">
    <source>
        <dbReference type="ARBA" id="ARBA00005254"/>
    </source>
</evidence>
<comment type="similarity">
    <text evidence="1">Belongs to the enoyl-CoA hydratase/isomerase family.</text>
</comment>
<dbReference type="PANTHER" id="PTHR43802">
    <property type="entry name" value="ENOYL-COA HYDRATASE"/>
    <property type="match status" value="1"/>
</dbReference>
<proteinExistence type="inferred from homology"/>
<dbReference type="NCBIfam" id="NF004840">
    <property type="entry name" value="PRK06190.1"/>
    <property type="match status" value="1"/>
</dbReference>
<comment type="caution">
    <text evidence="3">The sequence shown here is derived from an EMBL/GenBank/DDBJ whole genome shotgun (WGS) entry which is preliminary data.</text>
</comment>